<dbReference type="InterPro" id="IPR051132">
    <property type="entry name" value="3-5_Exonuclease_domain"/>
</dbReference>
<dbReference type="SMART" id="SM00474">
    <property type="entry name" value="35EXOc"/>
    <property type="match status" value="1"/>
</dbReference>
<comment type="subcellular location">
    <subcellularLocation>
        <location evidence="1">Nucleus</location>
    </subcellularLocation>
</comment>
<evidence type="ECO:0000256" key="7">
    <source>
        <dbReference type="ARBA" id="ARBA00023242"/>
    </source>
</evidence>
<name>A0AAD7SG06_9TELE</name>
<feature type="region of interest" description="Disordered" evidence="12">
    <location>
        <begin position="1"/>
        <end position="31"/>
    </location>
</feature>
<evidence type="ECO:0000256" key="12">
    <source>
        <dbReference type="SAM" id="MobiDB-lite"/>
    </source>
</evidence>
<dbReference type="GO" id="GO:0006139">
    <property type="term" value="P:nucleobase-containing compound metabolic process"/>
    <property type="evidence" value="ECO:0007669"/>
    <property type="project" value="InterPro"/>
</dbReference>
<keyword evidence="7" id="KW-0539">Nucleus</keyword>
<evidence type="ECO:0000313" key="14">
    <source>
        <dbReference type="EMBL" id="KAJ8401885.1"/>
    </source>
</evidence>
<evidence type="ECO:0000256" key="4">
    <source>
        <dbReference type="ARBA" id="ARBA00022801"/>
    </source>
</evidence>
<dbReference type="InterPro" id="IPR036397">
    <property type="entry name" value="RNaseH_sf"/>
</dbReference>
<dbReference type="PANTHER" id="PTHR13620">
    <property type="entry name" value="3-5 EXONUCLEASE"/>
    <property type="match status" value="1"/>
</dbReference>
<feature type="domain" description="3'-5' exonuclease" evidence="13">
    <location>
        <begin position="51"/>
        <end position="230"/>
    </location>
</feature>
<evidence type="ECO:0000256" key="3">
    <source>
        <dbReference type="ARBA" id="ARBA00022723"/>
    </source>
</evidence>
<dbReference type="Pfam" id="PF01612">
    <property type="entry name" value="DNA_pol_A_exo1"/>
    <property type="match status" value="1"/>
</dbReference>
<keyword evidence="6" id="KW-0460">Magnesium</keyword>
<dbReference type="PANTHER" id="PTHR13620:SF109">
    <property type="entry name" value="3'-5' EXONUCLEASE"/>
    <property type="match status" value="1"/>
</dbReference>
<gene>
    <name evidence="14" type="ORF">AAFF_G00374660</name>
</gene>
<dbReference type="AlphaFoldDB" id="A0AAD7SG06"/>
<organism evidence="14 15">
    <name type="scientific">Aldrovandia affinis</name>
    <dbReference type="NCBI Taxonomy" id="143900"/>
    <lineage>
        <taxon>Eukaryota</taxon>
        <taxon>Metazoa</taxon>
        <taxon>Chordata</taxon>
        <taxon>Craniata</taxon>
        <taxon>Vertebrata</taxon>
        <taxon>Euteleostomi</taxon>
        <taxon>Actinopterygii</taxon>
        <taxon>Neopterygii</taxon>
        <taxon>Teleostei</taxon>
        <taxon>Notacanthiformes</taxon>
        <taxon>Halosauridae</taxon>
        <taxon>Aldrovandia</taxon>
    </lineage>
</organism>
<comment type="similarity">
    <text evidence="8">Belongs to the WRNexo family.</text>
</comment>
<evidence type="ECO:0000256" key="6">
    <source>
        <dbReference type="ARBA" id="ARBA00022842"/>
    </source>
</evidence>
<accession>A0AAD7SG06</accession>
<evidence type="ECO:0000259" key="13">
    <source>
        <dbReference type="SMART" id="SM00474"/>
    </source>
</evidence>
<evidence type="ECO:0000256" key="5">
    <source>
        <dbReference type="ARBA" id="ARBA00022839"/>
    </source>
</evidence>
<reference evidence="14" key="1">
    <citation type="journal article" date="2023" name="Science">
        <title>Genome structures resolve the early diversification of teleost fishes.</title>
        <authorList>
            <person name="Parey E."/>
            <person name="Louis A."/>
            <person name="Montfort J."/>
            <person name="Bouchez O."/>
            <person name="Roques C."/>
            <person name="Iampietro C."/>
            <person name="Lluch J."/>
            <person name="Castinel A."/>
            <person name="Donnadieu C."/>
            <person name="Desvignes T."/>
            <person name="Floi Bucao C."/>
            <person name="Jouanno E."/>
            <person name="Wen M."/>
            <person name="Mejri S."/>
            <person name="Dirks R."/>
            <person name="Jansen H."/>
            <person name="Henkel C."/>
            <person name="Chen W.J."/>
            <person name="Zahm M."/>
            <person name="Cabau C."/>
            <person name="Klopp C."/>
            <person name="Thompson A.W."/>
            <person name="Robinson-Rechavi M."/>
            <person name="Braasch I."/>
            <person name="Lecointre G."/>
            <person name="Bobe J."/>
            <person name="Postlethwait J.H."/>
            <person name="Berthelot C."/>
            <person name="Roest Crollius H."/>
            <person name="Guiguen Y."/>
        </authorList>
    </citation>
    <scope>NUCLEOTIDE SEQUENCE</scope>
    <source>
        <strain evidence="14">NC1722</strain>
    </source>
</reference>
<dbReference type="CDD" id="cd06141">
    <property type="entry name" value="WRN_exo"/>
    <property type="match status" value="1"/>
</dbReference>
<protein>
    <recommendedName>
        <fullName evidence="9">3'-5' exonuclease</fullName>
    </recommendedName>
    <alternativeName>
        <fullName evidence="10">Werner Syndrome-like exonuclease</fullName>
    </alternativeName>
</protein>
<sequence>MKQTMTDRTLPSWMSINSNNERNEENQGQQGFHKKNILEDDLPFLEFSGTVVYSREKNDCSFISEDLRSCLNPGAALGFDIEWPPSFTKGKTKKVAMVQLCASEEKCYLFHLSSMSGFPAGLKMLLQDEAIKKVGVGIEGDMWKLLSDFDIKLKNFVELTYLANEKLRCAEKWSLNGLIKYLFKRQLMKDRDVRCGQWDDFDLTEEQKRYAATDAYAGLIIYKKLEDMIPGNITLSTAVKEKLSQMACEMKELADYIPEGAHNINSVAELVEDMAVKLESLRTLLLENDTKAHKAEEEPDSDLLEQEEKNQSFGRGAKAFSLLGKGDRHQMGVDRRSSLPRSLQGPRKCL</sequence>
<dbReference type="EMBL" id="JAINUG010000067">
    <property type="protein sequence ID" value="KAJ8401885.1"/>
    <property type="molecule type" value="Genomic_DNA"/>
</dbReference>
<proteinExistence type="inferred from homology"/>
<dbReference type="Gene3D" id="3.30.420.10">
    <property type="entry name" value="Ribonuclease H-like superfamily/Ribonuclease H"/>
    <property type="match status" value="1"/>
</dbReference>
<evidence type="ECO:0000256" key="8">
    <source>
        <dbReference type="ARBA" id="ARBA00037949"/>
    </source>
</evidence>
<dbReference type="SUPFAM" id="SSF53098">
    <property type="entry name" value="Ribonuclease H-like"/>
    <property type="match status" value="1"/>
</dbReference>
<feature type="compositionally biased region" description="Polar residues" evidence="12">
    <location>
        <begin position="1"/>
        <end position="16"/>
    </location>
</feature>
<feature type="compositionally biased region" description="Basic and acidic residues" evidence="12">
    <location>
        <begin position="325"/>
        <end position="337"/>
    </location>
</feature>
<evidence type="ECO:0000256" key="11">
    <source>
        <dbReference type="ARBA" id="ARBA00045901"/>
    </source>
</evidence>
<dbReference type="GO" id="GO:0005634">
    <property type="term" value="C:nucleus"/>
    <property type="evidence" value="ECO:0007669"/>
    <property type="project" value="UniProtKB-SubCell"/>
</dbReference>
<dbReference type="GO" id="GO:0003676">
    <property type="term" value="F:nucleic acid binding"/>
    <property type="evidence" value="ECO:0007669"/>
    <property type="project" value="InterPro"/>
</dbReference>
<keyword evidence="5" id="KW-0269">Exonuclease</keyword>
<feature type="region of interest" description="Disordered" evidence="12">
    <location>
        <begin position="290"/>
        <end position="350"/>
    </location>
</feature>
<evidence type="ECO:0000256" key="10">
    <source>
        <dbReference type="ARBA" id="ARBA00042761"/>
    </source>
</evidence>
<evidence type="ECO:0000313" key="15">
    <source>
        <dbReference type="Proteomes" id="UP001221898"/>
    </source>
</evidence>
<dbReference type="Proteomes" id="UP001221898">
    <property type="component" value="Unassembled WGS sequence"/>
</dbReference>
<evidence type="ECO:0000256" key="2">
    <source>
        <dbReference type="ARBA" id="ARBA00022722"/>
    </source>
</evidence>
<dbReference type="InterPro" id="IPR012337">
    <property type="entry name" value="RNaseH-like_sf"/>
</dbReference>
<keyword evidence="15" id="KW-1185">Reference proteome</keyword>
<comment type="caution">
    <text evidence="14">The sequence shown here is derived from an EMBL/GenBank/DDBJ whole genome shotgun (WGS) entry which is preliminary data.</text>
</comment>
<dbReference type="GO" id="GO:0008408">
    <property type="term" value="F:3'-5' exonuclease activity"/>
    <property type="evidence" value="ECO:0007669"/>
    <property type="project" value="InterPro"/>
</dbReference>
<comment type="function">
    <text evidence="11">Has exonuclease activity on both single-stranded and duplex templates bearing overhangs, but not blunt ended duplex DNA, and cleaves in a 3'-5' direction. Essential for the formation of DNA replication focal centers. Has an important role in maintaining genome stability.</text>
</comment>
<keyword evidence="3" id="KW-0479">Metal-binding</keyword>
<keyword evidence="2" id="KW-0540">Nuclease</keyword>
<dbReference type="InterPro" id="IPR002562">
    <property type="entry name" value="3'-5'_exonuclease_dom"/>
</dbReference>
<dbReference type="GO" id="GO:0046872">
    <property type="term" value="F:metal ion binding"/>
    <property type="evidence" value="ECO:0007669"/>
    <property type="project" value="UniProtKB-KW"/>
</dbReference>
<evidence type="ECO:0000256" key="9">
    <source>
        <dbReference type="ARBA" id="ARBA00040531"/>
    </source>
</evidence>
<evidence type="ECO:0000256" key="1">
    <source>
        <dbReference type="ARBA" id="ARBA00004123"/>
    </source>
</evidence>
<keyword evidence="4" id="KW-0378">Hydrolase</keyword>